<dbReference type="GeneID" id="29061977"/>
<evidence type="ECO:0000313" key="2">
    <source>
        <dbReference type="Proteomes" id="UP000202923"/>
    </source>
</evidence>
<protein>
    <submittedName>
        <fullName evidence="1">Uncharacterized protein</fullName>
    </submittedName>
</protein>
<reference evidence="1 2" key="1">
    <citation type="submission" date="2016-06" db="EMBL/GenBank/DDBJ databases">
        <authorList>
            <person name="Kjaerup R.B."/>
            <person name="Dalgaard T.S."/>
            <person name="Juul-Madsen H.R."/>
        </authorList>
    </citation>
    <scope>NUCLEOTIDE SEQUENCE [LARGE SCALE GENOMIC DNA]</scope>
</reference>
<accession>A0A1B2IE56</accession>
<dbReference type="Proteomes" id="UP000202923">
    <property type="component" value="Genome"/>
</dbReference>
<gene>
    <name evidence="1" type="ORF">KWAN_133</name>
</gene>
<organism evidence="1 2">
    <name type="scientific">Erwinia phage vB_EamM_Kwan</name>
    <dbReference type="NCBI Taxonomy" id="1883374"/>
    <lineage>
        <taxon>Viruses</taxon>
        <taxon>Duplodnaviria</taxon>
        <taxon>Heunggongvirae</taxon>
        <taxon>Uroviricota</taxon>
        <taxon>Caudoviricetes</taxon>
        <taxon>Chimalliviridae</taxon>
        <taxon>Wellingtonvirus</taxon>
        <taxon>Wellingtonvirus wellington</taxon>
    </lineage>
</organism>
<evidence type="ECO:0000313" key="1">
    <source>
        <dbReference type="EMBL" id="ANZ49485.1"/>
    </source>
</evidence>
<dbReference type="EMBL" id="KX397369">
    <property type="protein sequence ID" value="ANZ49485.1"/>
    <property type="molecule type" value="Genomic_DNA"/>
</dbReference>
<proteinExistence type="predicted"/>
<dbReference type="KEGG" id="vg:29061977"/>
<sequence length="276" mass="30576">MRVYDLRDQTTHREKVNFNGATTMIGSVYRAVQHLLAGKLVSSEVFLVVTRGNNAQMMFTCDRDNRCLYIHGVTPLADTPFTNWKTLLKHLECEVVDVTCNPHDYERHDDCRKMGLVNVSQRVKIAVARQAPLPEMVYWRLDEINLTQSVELGRIALNRSGKFGQSLLEGLALGNTTGVVVPNDAGDIVGALLYVDGEKEIQSEGVIINAAAGTPVYVQWFMLLMNAFIREAKRLRKPAIASFAPAIDVKVPIPHVETTVVTVHFGLAGREAGAVF</sequence>
<dbReference type="RefSeq" id="YP_009278738.1">
    <property type="nucleotide sequence ID" value="NC_031010.1"/>
</dbReference>
<name>A0A1B2IE56_9CAUD</name>
<dbReference type="OrthoDB" id="21505at10239"/>